<evidence type="ECO:0000313" key="5">
    <source>
        <dbReference type="Proteomes" id="UP000054248"/>
    </source>
</evidence>
<feature type="compositionally biased region" description="Low complexity" evidence="1">
    <location>
        <begin position="825"/>
        <end position="841"/>
    </location>
</feature>
<keyword evidence="2" id="KW-1133">Transmembrane helix</keyword>
<accession>A0A0C3QNP2</accession>
<dbReference type="SUPFAM" id="SSF82153">
    <property type="entry name" value="FAS1 domain"/>
    <property type="match status" value="4"/>
</dbReference>
<feature type="domain" description="FAS1" evidence="3">
    <location>
        <begin position="308"/>
        <end position="472"/>
    </location>
</feature>
<feature type="region of interest" description="Disordered" evidence="1">
    <location>
        <begin position="667"/>
        <end position="695"/>
    </location>
</feature>
<dbReference type="OrthoDB" id="14252at2759"/>
<dbReference type="SMART" id="SM00554">
    <property type="entry name" value="FAS1"/>
    <property type="match status" value="4"/>
</dbReference>
<keyword evidence="2" id="KW-0812">Transmembrane</keyword>
<dbReference type="AlphaFoldDB" id="A0A0C3QNP2"/>
<feature type="domain" description="FAS1" evidence="3">
    <location>
        <begin position="1"/>
        <end position="158"/>
    </location>
</feature>
<protein>
    <recommendedName>
        <fullName evidence="3">FAS1 domain-containing protein</fullName>
    </recommendedName>
</protein>
<dbReference type="HOGENOM" id="CLU_003373_0_0_1"/>
<name>A0A0C3QNP2_9AGAM</name>
<dbReference type="InterPro" id="IPR050904">
    <property type="entry name" value="Adhesion/Biosynth-related"/>
</dbReference>
<proteinExistence type="predicted"/>
<evidence type="ECO:0000256" key="1">
    <source>
        <dbReference type="SAM" id="MobiDB-lite"/>
    </source>
</evidence>
<feature type="domain" description="FAS1" evidence="3">
    <location>
        <begin position="161"/>
        <end position="302"/>
    </location>
</feature>
<feature type="region of interest" description="Disordered" evidence="1">
    <location>
        <begin position="825"/>
        <end position="846"/>
    </location>
</feature>
<feature type="compositionally biased region" description="Pro residues" evidence="1">
    <location>
        <begin position="87"/>
        <end position="103"/>
    </location>
</feature>
<keyword evidence="5" id="KW-1185">Reference proteome</keyword>
<sequence length="928" mass="101100">AKLVPTLNKLNGSTLFAPTNDAIERHRKETSKSAFALALDGDESQTLADNVQEVLRQDLFYHLLNYTLDSVPEQLTPQLTLHFPALPLEPPTGDPPPSPPWLPVPGGLLGGEPQRLRTTVRDGASYIGVDSQGQGGAKAVKDLVPTANGNIYGIDRVLDTPRDLFHEVSSRPGLATISRLLPEALKDVLTSTPHLTLFFPTDEAWKTVDPIEMRYLESGFAEQDMAKIVGLHASGTGSDGHGSVGWSENWRKSDLTNFTTLEGHKVRVNISEDGSATVSGRTIIEQDIYAANGVLHTVDSLLLNPDIFQLNAEKYLLALNATSFVALLRAANLSHYVDDRHDGQPWTILAPRDDVFTLDGWKTSPLPTFSLNDGEDKPPVNITELQRVLKYHIIPGKLKPGDLDETTLVGTELREEGLGGERQVVEVSVHGSGKNGRVERKGDGEIGFGGALVIGEAVEINDCVIYVLSKPLTPPTDVIEAALPFAHFSTFLTSAFATHMDDVLRISPSTTVLIPHNSAWSPLGLLTDYLLLPESREHLANVVRHHVLKEVVYPGDPILSPKSAASKTFATLEGSDVRMEHGKITGSGGWSAPLRVLSREILTRTGVIHELEGGLLIPRSVQVNIGDLAMAGKGSIMMGLVQKAGFGKVLNGTMKLDLDEWEHGLIGSPVSAKSSRNRKKGKGQEDNPKPRKEEVGWTLMCPRDEAFKGVNLTRMLEDTEGLKTFVRQHLIPVPASSSSESWEYLNRKPRAQLSSEEEEEDARPIPVEDEATYSTLLSANSLYGDIVFRLTGSNVNSYLVGIKGAKGKGGAEDFARVLKWGRTTITSSSPPATPPSNSTGSQSPFESLPSVEWDLLGDRPTTLRSGVILIDRPLIPFVEGWWMAWGQAVTFGTFASFAIMGGWTGVVMWWRRKESEATYEPIGGHDDE</sequence>
<dbReference type="PROSITE" id="PS50213">
    <property type="entry name" value="FAS1"/>
    <property type="match status" value="4"/>
</dbReference>
<dbReference type="Proteomes" id="UP000054248">
    <property type="component" value="Unassembled WGS sequence"/>
</dbReference>
<dbReference type="Gene3D" id="2.30.180.10">
    <property type="entry name" value="FAS1 domain"/>
    <property type="match status" value="4"/>
</dbReference>
<dbReference type="InterPro" id="IPR036378">
    <property type="entry name" value="FAS1_dom_sf"/>
</dbReference>
<feature type="domain" description="FAS1" evidence="3">
    <location>
        <begin position="475"/>
        <end position="615"/>
    </location>
</feature>
<evidence type="ECO:0000259" key="3">
    <source>
        <dbReference type="PROSITE" id="PS50213"/>
    </source>
</evidence>
<dbReference type="InterPro" id="IPR000782">
    <property type="entry name" value="FAS1_domain"/>
</dbReference>
<dbReference type="PANTHER" id="PTHR10900:SF77">
    <property type="entry name" value="FI19380P1"/>
    <property type="match status" value="1"/>
</dbReference>
<evidence type="ECO:0000313" key="4">
    <source>
        <dbReference type="EMBL" id="KIO28769.1"/>
    </source>
</evidence>
<dbReference type="STRING" id="1051891.A0A0C3QNP2"/>
<feature type="transmembrane region" description="Helical" evidence="2">
    <location>
        <begin position="882"/>
        <end position="910"/>
    </location>
</feature>
<organism evidence="4 5">
    <name type="scientific">Tulasnella calospora MUT 4182</name>
    <dbReference type="NCBI Taxonomy" id="1051891"/>
    <lineage>
        <taxon>Eukaryota</taxon>
        <taxon>Fungi</taxon>
        <taxon>Dikarya</taxon>
        <taxon>Basidiomycota</taxon>
        <taxon>Agaricomycotina</taxon>
        <taxon>Agaricomycetes</taxon>
        <taxon>Cantharellales</taxon>
        <taxon>Tulasnellaceae</taxon>
        <taxon>Tulasnella</taxon>
    </lineage>
</organism>
<feature type="compositionally biased region" description="Basic and acidic residues" evidence="1">
    <location>
        <begin position="682"/>
        <end position="695"/>
    </location>
</feature>
<evidence type="ECO:0000256" key="2">
    <source>
        <dbReference type="SAM" id="Phobius"/>
    </source>
</evidence>
<feature type="non-terminal residue" evidence="4">
    <location>
        <position position="1"/>
    </location>
</feature>
<dbReference type="Pfam" id="PF02469">
    <property type="entry name" value="Fasciclin"/>
    <property type="match status" value="3"/>
</dbReference>
<keyword evidence="2" id="KW-0472">Membrane</keyword>
<dbReference type="PANTHER" id="PTHR10900">
    <property type="entry name" value="PERIOSTIN-RELATED"/>
    <property type="match status" value="1"/>
</dbReference>
<reference evidence="4 5" key="1">
    <citation type="submission" date="2014-04" db="EMBL/GenBank/DDBJ databases">
        <authorList>
            <consortium name="DOE Joint Genome Institute"/>
            <person name="Kuo A."/>
            <person name="Girlanda M."/>
            <person name="Perotto S."/>
            <person name="Kohler A."/>
            <person name="Nagy L.G."/>
            <person name="Floudas D."/>
            <person name="Copeland A."/>
            <person name="Barry K.W."/>
            <person name="Cichocki N."/>
            <person name="Veneault-Fourrey C."/>
            <person name="LaButti K."/>
            <person name="Lindquist E.A."/>
            <person name="Lipzen A."/>
            <person name="Lundell T."/>
            <person name="Morin E."/>
            <person name="Murat C."/>
            <person name="Sun H."/>
            <person name="Tunlid A."/>
            <person name="Henrissat B."/>
            <person name="Grigoriev I.V."/>
            <person name="Hibbett D.S."/>
            <person name="Martin F."/>
            <person name="Nordberg H.P."/>
            <person name="Cantor M.N."/>
            <person name="Hua S.X."/>
        </authorList>
    </citation>
    <scope>NUCLEOTIDE SEQUENCE [LARGE SCALE GENOMIC DNA]</scope>
    <source>
        <strain evidence="4 5">MUT 4182</strain>
    </source>
</reference>
<dbReference type="EMBL" id="KN822990">
    <property type="protein sequence ID" value="KIO28769.1"/>
    <property type="molecule type" value="Genomic_DNA"/>
</dbReference>
<gene>
    <name evidence="4" type="ORF">M407DRAFT_22026</name>
</gene>
<feature type="region of interest" description="Disordered" evidence="1">
    <location>
        <begin position="87"/>
        <end position="112"/>
    </location>
</feature>
<reference evidence="5" key="2">
    <citation type="submission" date="2015-01" db="EMBL/GenBank/DDBJ databases">
        <title>Evolutionary Origins and Diversification of the Mycorrhizal Mutualists.</title>
        <authorList>
            <consortium name="DOE Joint Genome Institute"/>
            <consortium name="Mycorrhizal Genomics Consortium"/>
            <person name="Kohler A."/>
            <person name="Kuo A."/>
            <person name="Nagy L.G."/>
            <person name="Floudas D."/>
            <person name="Copeland A."/>
            <person name="Barry K.W."/>
            <person name="Cichocki N."/>
            <person name="Veneault-Fourrey C."/>
            <person name="LaButti K."/>
            <person name="Lindquist E.A."/>
            <person name="Lipzen A."/>
            <person name="Lundell T."/>
            <person name="Morin E."/>
            <person name="Murat C."/>
            <person name="Riley R."/>
            <person name="Ohm R."/>
            <person name="Sun H."/>
            <person name="Tunlid A."/>
            <person name="Henrissat B."/>
            <person name="Grigoriev I.V."/>
            <person name="Hibbett D.S."/>
            <person name="Martin F."/>
        </authorList>
    </citation>
    <scope>NUCLEOTIDE SEQUENCE [LARGE SCALE GENOMIC DNA]</scope>
    <source>
        <strain evidence="5">MUT 4182</strain>
    </source>
</reference>